<dbReference type="OrthoDB" id="9766459at2"/>
<sequence>MDPSDFTERPIRILILEDYLSDAELLERELRKAKIVFEAQIASTQEQFMAYLREPPDLILADYTVPGFNGLEALEIVRQQYPFLPFVFTTGTLGEERAVETLQKGASDFLLKDNIHRLPFVIRRVLREAEENQARRRAQEALQKSEERYRLLAESTKDLIGLHETETFAYTWLSSSVQELLGFAPDELLGRPFAELVHPDDRPTLAKLQAHLRLHQTLPFDRLEVRMKHRDGSFRWMDKIIKLRRNGGAVQLQSHSRDITAYKQVLEKLIQTNTELENFAYITSHDLRAPVVNMQSLMRMCDRSGANHEKNLRIMEKLDHAVEQMALTLEDLTEIVEVRKGGSVYKRPVVLSELMQFVLESIEEQIRQTQATVQADFDAAPVITSNYSFLRSILQNLVTNAVRYRHPDRAPQIRIESTPASGGIYIRVADNGLGIDLARYSDRLFQLHQRFHEGTEGRGIGLYLVKKQLEVLEGHIDVESEVDVGTTFRIFLKNFA</sequence>
<keyword evidence="5" id="KW-0418">Kinase</keyword>
<dbReference type="Gene3D" id="3.30.565.10">
    <property type="entry name" value="Histidine kinase-like ATPase, C-terminal domain"/>
    <property type="match status" value="1"/>
</dbReference>
<dbReference type="PROSITE" id="PS50109">
    <property type="entry name" value="HIS_KIN"/>
    <property type="match status" value="1"/>
</dbReference>
<dbReference type="InterPro" id="IPR036890">
    <property type="entry name" value="HATPase_C_sf"/>
</dbReference>
<dbReference type="InterPro" id="IPR011006">
    <property type="entry name" value="CheY-like_superfamily"/>
</dbReference>
<dbReference type="InterPro" id="IPR036097">
    <property type="entry name" value="HisK_dim/P_sf"/>
</dbReference>
<dbReference type="InterPro" id="IPR001610">
    <property type="entry name" value="PAC"/>
</dbReference>
<dbReference type="Gene3D" id="1.10.287.130">
    <property type="match status" value="1"/>
</dbReference>
<dbReference type="CDD" id="cd00156">
    <property type="entry name" value="REC"/>
    <property type="match status" value="1"/>
</dbReference>
<feature type="modified residue" description="4-aspartylphosphate" evidence="6">
    <location>
        <position position="62"/>
    </location>
</feature>
<feature type="domain" description="Response regulatory" evidence="9">
    <location>
        <begin position="12"/>
        <end position="127"/>
    </location>
</feature>
<dbReference type="InterPro" id="IPR000700">
    <property type="entry name" value="PAS-assoc_C"/>
</dbReference>
<dbReference type="EMBL" id="FNFO01000016">
    <property type="protein sequence ID" value="SDM57066.1"/>
    <property type="molecule type" value="Genomic_DNA"/>
</dbReference>
<feature type="domain" description="Histidine kinase" evidence="8">
    <location>
        <begin position="282"/>
        <end position="496"/>
    </location>
</feature>
<dbReference type="Gene3D" id="3.30.450.20">
    <property type="entry name" value="PAS domain"/>
    <property type="match status" value="1"/>
</dbReference>
<evidence type="ECO:0000259" key="8">
    <source>
        <dbReference type="PROSITE" id="PS50109"/>
    </source>
</evidence>
<evidence type="ECO:0000313" key="12">
    <source>
        <dbReference type="EMBL" id="SDM57066.1"/>
    </source>
</evidence>
<dbReference type="PANTHER" id="PTHR43304">
    <property type="entry name" value="PHYTOCHROME-LIKE PROTEIN CPH1"/>
    <property type="match status" value="1"/>
</dbReference>
<dbReference type="Pfam" id="PF08447">
    <property type="entry name" value="PAS_3"/>
    <property type="match status" value="1"/>
</dbReference>
<evidence type="ECO:0000313" key="13">
    <source>
        <dbReference type="Proteomes" id="UP000198510"/>
    </source>
</evidence>
<dbReference type="AlphaFoldDB" id="A0A1G9UAQ7"/>
<evidence type="ECO:0000259" key="11">
    <source>
        <dbReference type="PROSITE" id="PS50113"/>
    </source>
</evidence>
<dbReference type="CDD" id="cd00082">
    <property type="entry name" value="HisKA"/>
    <property type="match status" value="1"/>
</dbReference>
<keyword evidence="13" id="KW-1185">Reference proteome</keyword>
<evidence type="ECO:0000256" key="6">
    <source>
        <dbReference type="PROSITE-ProRule" id="PRU00169"/>
    </source>
</evidence>
<dbReference type="SUPFAM" id="SSF55785">
    <property type="entry name" value="PYP-like sensor domain (PAS domain)"/>
    <property type="match status" value="1"/>
</dbReference>
<feature type="domain" description="PAS" evidence="10">
    <location>
        <begin position="145"/>
        <end position="221"/>
    </location>
</feature>
<dbReference type="SMART" id="SM00387">
    <property type="entry name" value="HATPase_c"/>
    <property type="match status" value="1"/>
</dbReference>
<keyword evidence="3 6" id="KW-0597">Phosphoprotein</keyword>
<evidence type="ECO:0000256" key="1">
    <source>
        <dbReference type="ARBA" id="ARBA00000085"/>
    </source>
</evidence>
<dbReference type="Pfam" id="PF00072">
    <property type="entry name" value="Response_reg"/>
    <property type="match status" value="1"/>
</dbReference>
<dbReference type="InterPro" id="IPR052162">
    <property type="entry name" value="Sensor_kinase/Photoreceptor"/>
</dbReference>
<dbReference type="Gene3D" id="3.40.50.2300">
    <property type="match status" value="1"/>
</dbReference>
<dbReference type="InterPro" id="IPR005467">
    <property type="entry name" value="His_kinase_dom"/>
</dbReference>
<dbReference type="SMART" id="SM00086">
    <property type="entry name" value="PAC"/>
    <property type="match status" value="1"/>
</dbReference>
<dbReference type="PRINTS" id="PR00344">
    <property type="entry name" value="BCTRLSENSOR"/>
</dbReference>
<dbReference type="PROSITE" id="PS50112">
    <property type="entry name" value="PAS"/>
    <property type="match status" value="1"/>
</dbReference>
<dbReference type="SUPFAM" id="SSF55874">
    <property type="entry name" value="ATPase domain of HSP90 chaperone/DNA topoisomerase II/histidine kinase"/>
    <property type="match status" value="1"/>
</dbReference>
<dbReference type="RefSeq" id="WP_089688218.1">
    <property type="nucleotide sequence ID" value="NZ_FNFO01000016.1"/>
</dbReference>
<evidence type="ECO:0000256" key="3">
    <source>
        <dbReference type="ARBA" id="ARBA00022553"/>
    </source>
</evidence>
<dbReference type="PROSITE" id="PS50110">
    <property type="entry name" value="RESPONSE_REGULATORY"/>
    <property type="match status" value="1"/>
</dbReference>
<feature type="coiled-coil region" evidence="7">
    <location>
        <begin position="128"/>
        <end position="155"/>
    </location>
</feature>
<dbReference type="SMART" id="SM00448">
    <property type="entry name" value="REC"/>
    <property type="match status" value="1"/>
</dbReference>
<dbReference type="SUPFAM" id="SSF52172">
    <property type="entry name" value="CheY-like"/>
    <property type="match status" value="1"/>
</dbReference>
<organism evidence="12 13">
    <name type="scientific">Catalinimonas alkaloidigena</name>
    <dbReference type="NCBI Taxonomy" id="1075417"/>
    <lineage>
        <taxon>Bacteria</taxon>
        <taxon>Pseudomonadati</taxon>
        <taxon>Bacteroidota</taxon>
        <taxon>Cytophagia</taxon>
        <taxon>Cytophagales</taxon>
        <taxon>Catalimonadaceae</taxon>
        <taxon>Catalinimonas</taxon>
    </lineage>
</organism>
<dbReference type="InterPro" id="IPR001789">
    <property type="entry name" value="Sig_transdc_resp-reg_receiver"/>
</dbReference>
<dbReference type="InterPro" id="IPR003594">
    <property type="entry name" value="HATPase_dom"/>
</dbReference>
<dbReference type="NCBIfam" id="TIGR00229">
    <property type="entry name" value="sensory_box"/>
    <property type="match status" value="1"/>
</dbReference>
<comment type="catalytic activity">
    <reaction evidence="1">
        <text>ATP + protein L-histidine = ADP + protein N-phospho-L-histidine.</text>
        <dbReference type="EC" id="2.7.13.3"/>
    </reaction>
</comment>
<dbReference type="CDD" id="cd00130">
    <property type="entry name" value="PAS"/>
    <property type="match status" value="1"/>
</dbReference>
<dbReference type="InterPro" id="IPR000014">
    <property type="entry name" value="PAS"/>
</dbReference>
<dbReference type="STRING" id="1075417.SAMN05421823_11611"/>
<reference evidence="12 13" key="1">
    <citation type="submission" date="2016-10" db="EMBL/GenBank/DDBJ databases">
        <authorList>
            <person name="de Groot N.N."/>
        </authorList>
    </citation>
    <scope>NUCLEOTIDE SEQUENCE [LARGE SCALE GENOMIC DNA]</scope>
    <source>
        <strain evidence="12 13">DSM 25186</strain>
    </source>
</reference>
<dbReference type="GO" id="GO:0000155">
    <property type="term" value="F:phosphorelay sensor kinase activity"/>
    <property type="evidence" value="ECO:0007669"/>
    <property type="project" value="InterPro"/>
</dbReference>
<dbReference type="Pfam" id="PF02518">
    <property type="entry name" value="HATPase_c"/>
    <property type="match status" value="1"/>
</dbReference>
<name>A0A1G9UAQ7_9BACT</name>
<dbReference type="SMART" id="SM00091">
    <property type="entry name" value="PAS"/>
    <property type="match status" value="1"/>
</dbReference>
<dbReference type="InterPro" id="IPR035965">
    <property type="entry name" value="PAS-like_dom_sf"/>
</dbReference>
<evidence type="ECO:0000259" key="10">
    <source>
        <dbReference type="PROSITE" id="PS50112"/>
    </source>
</evidence>
<gene>
    <name evidence="12" type="ORF">SAMN05421823_11611</name>
</gene>
<dbReference type="Proteomes" id="UP000198510">
    <property type="component" value="Unassembled WGS sequence"/>
</dbReference>
<dbReference type="SUPFAM" id="SSF47384">
    <property type="entry name" value="Homodimeric domain of signal transducing histidine kinase"/>
    <property type="match status" value="1"/>
</dbReference>
<protein>
    <recommendedName>
        <fullName evidence="2">histidine kinase</fullName>
        <ecNumber evidence="2">2.7.13.3</ecNumber>
    </recommendedName>
</protein>
<keyword evidence="4" id="KW-0808">Transferase</keyword>
<dbReference type="InterPro" id="IPR003661">
    <property type="entry name" value="HisK_dim/P_dom"/>
</dbReference>
<dbReference type="PANTHER" id="PTHR43304:SF1">
    <property type="entry name" value="PAC DOMAIN-CONTAINING PROTEIN"/>
    <property type="match status" value="1"/>
</dbReference>
<keyword evidence="7" id="KW-0175">Coiled coil</keyword>
<proteinExistence type="predicted"/>
<evidence type="ECO:0000256" key="7">
    <source>
        <dbReference type="SAM" id="Coils"/>
    </source>
</evidence>
<feature type="domain" description="PAC" evidence="11">
    <location>
        <begin position="221"/>
        <end position="271"/>
    </location>
</feature>
<evidence type="ECO:0000259" key="9">
    <source>
        <dbReference type="PROSITE" id="PS50110"/>
    </source>
</evidence>
<dbReference type="EC" id="2.7.13.3" evidence="2"/>
<evidence type="ECO:0000256" key="4">
    <source>
        <dbReference type="ARBA" id="ARBA00022679"/>
    </source>
</evidence>
<dbReference type="InterPro" id="IPR013655">
    <property type="entry name" value="PAS_fold_3"/>
</dbReference>
<dbReference type="PROSITE" id="PS50113">
    <property type="entry name" value="PAC"/>
    <property type="match status" value="1"/>
</dbReference>
<dbReference type="InterPro" id="IPR004358">
    <property type="entry name" value="Sig_transdc_His_kin-like_C"/>
</dbReference>
<evidence type="ECO:0000256" key="5">
    <source>
        <dbReference type="ARBA" id="ARBA00022777"/>
    </source>
</evidence>
<evidence type="ECO:0000256" key="2">
    <source>
        <dbReference type="ARBA" id="ARBA00012438"/>
    </source>
</evidence>
<accession>A0A1G9UAQ7</accession>